<evidence type="ECO:0000313" key="6">
    <source>
        <dbReference type="Proteomes" id="UP000224607"/>
    </source>
</evidence>
<proteinExistence type="predicted"/>
<keyword evidence="6" id="KW-1185">Reference proteome</keyword>
<keyword evidence="2" id="KW-1133">Transmembrane helix</keyword>
<evidence type="ECO:0008006" key="7">
    <source>
        <dbReference type="Google" id="ProtNLM"/>
    </source>
</evidence>
<dbReference type="STRING" id="351675.SAMN05421680_11951"/>
<feature type="region of interest" description="Disordered" evidence="1">
    <location>
        <begin position="1"/>
        <end position="28"/>
    </location>
</feature>
<dbReference type="Proteomes" id="UP000224607">
    <property type="component" value="Unassembled WGS sequence"/>
</dbReference>
<dbReference type="AlphaFoldDB" id="A0A1I3V7D5"/>
<evidence type="ECO:0000256" key="2">
    <source>
        <dbReference type="SAM" id="Phobius"/>
    </source>
</evidence>
<reference evidence="3 6" key="3">
    <citation type="journal article" date="2017" name="Nat. Microbiol.">
        <title>Natural product diversity associated with the nematode symbionts Photorhabdus and Xenorhabdus.</title>
        <authorList>
            <person name="Tobias N.J."/>
            <person name="Wolff H."/>
            <person name="Djahanschiri B."/>
            <person name="Grundmann F."/>
            <person name="Kronenwerth M."/>
            <person name="Shi Y.M."/>
            <person name="Simonyi S."/>
            <person name="Grun P."/>
            <person name="Shapiro-Ilan D."/>
            <person name="Pidot S.J."/>
            <person name="Stinear T.P."/>
            <person name="Ebersberger I."/>
            <person name="Bode H.B."/>
        </authorList>
    </citation>
    <scope>NUCLEOTIDE SEQUENCE [LARGE SCALE GENOMIC DNA]</scope>
    <source>
        <strain evidence="3 6">DSM 17908</strain>
    </source>
</reference>
<evidence type="ECO:0000313" key="4">
    <source>
        <dbReference type="EMBL" id="SFJ90256.1"/>
    </source>
</evidence>
<reference evidence="5" key="2">
    <citation type="submission" date="2016-10" db="EMBL/GenBank/DDBJ databases">
        <authorList>
            <person name="Varghese N."/>
            <person name="Submissions S."/>
        </authorList>
    </citation>
    <scope>NUCLEOTIDE SEQUENCE [LARGE SCALE GENOMIC DNA]</scope>
    <source>
        <strain evidence="5">DSM 17908</strain>
    </source>
</reference>
<dbReference type="Proteomes" id="UP000198919">
    <property type="component" value="Unassembled WGS sequence"/>
</dbReference>
<feature type="region of interest" description="Disordered" evidence="1">
    <location>
        <begin position="71"/>
        <end position="125"/>
    </location>
</feature>
<feature type="compositionally biased region" description="Polar residues" evidence="1">
    <location>
        <begin position="71"/>
        <end position="110"/>
    </location>
</feature>
<dbReference type="EMBL" id="FORG01000019">
    <property type="protein sequence ID" value="SFJ90256.1"/>
    <property type="molecule type" value="Genomic_DNA"/>
</dbReference>
<name>A0A1I3V7D5_9GAMM</name>
<accession>A0A1I3V7D5</accession>
<evidence type="ECO:0000256" key="1">
    <source>
        <dbReference type="SAM" id="MobiDB-lite"/>
    </source>
</evidence>
<gene>
    <name evidence="4" type="ORF">SAMN05421680_11951</name>
    <name evidence="3" type="ORF">Xmau_03847</name>
</gene>
<feature type="compositionally biased region" description="Polar residues" evidence="1">
    <location>
        <begin position="175"/>
        <end position="194"/>
    </location>
</feature>
<organism evidence="4 5">
    <name type="scientific">Xenorhabdus mauleonii</name>
    <dbReference type="NCBI Taxonomy" id="351675"/>
    <lineage>
        <taxon>Bacteria</taxon>
        <taxon>Pseudomonadati</taxon>
        <taxon>Pseudomonadota</taxon>
        <taxon>Gammaproteobacteria</taxon>
        <taxon>Enterobacterales</taxon>
        <taxon>Morganellaceae</taxon>
        <taxon>Xenorhabdus</taxon>
    </lineage>
</organism>
<evidence type="ECO:0000313" key="3">
    <source>
        <dbReference type="EMBL" id="PHM37629.1"/>
    </source>
</evidence>
<protein>
    <recommendedName>
        <fullName evidence="7">TraP protein</fullName>
    </recommendedName>
</protein>
<dbReference type="EMBL" id="NITY01000020">
    <property type="protein sequence ID" value="PHM37629.1"/>
    <property type="molecule type" value="Genomic_DNA"/>
</dbReference>
<feature type="region of interest" description="Disordered" evidence="1">
    <location>
        <begin position="164"/>
        <end position="194"/>
    </location>
</feature>
<feature type="transmembrane region" description="Helical" evidence="2">
    <location>
        <begin position="41"/>
        <end position="65"/>
    </location>
</feature>
<sequence length="251" mass="27420">MSSRFDLDAPPQPPLPEDVNVEPPKTAQQTNKVKLITVPVIGIKFTIMQLVMIAVMFLGLIIYALSKGSPQQTTSSTPKFTSQEPVAEQPVSSSAEEQPFSSISQSTVIKENSPPPISENTLIEKETGEIKESINNLQIYSENNREGIKALDQRLRALEQQFSPQQPHLSAPVSPINSTAPKQTAKKISQSGSKKTNFQGASIASLYPGLAWVNYKGSTWALRQGDRIGNATVKTIDIHKREVITTAGIIR</sequence>
<keyword evidence="2" id="KW-0812">Transmembrane</keyword>
<reference evidence="4" key="1">
    <citation type="submission" date="2016-10" db="EMBL/GenBank/DDBJ databases">
        <authorList>
            <person name="de Groot N.N."/>
        </authorList>
    </citation>
    <scope>NUCLEOTIDE SEQUENCE [LARGE SCALE GENOMIC DNA]</scope>
    <source>
        <strain evidence="4">DSM 17908</strain>
    </source>
</reference>
<dbReference type="OrthoDB" id="6507272at2"/>
<dbReference type="RefSeq" id="WP_092512804.1">
    <property type="nucleotide sequence ID" value="NZ_CAWNQB010000013.1"/>
</dbReference>
<evidence type="ECO:0000313" key="5">
    <source>
        <dbReference type="Proteomes" id="UP000198919"/>
    </source>
</evidence>
<keyword evidence="2" id="KW-0472">Membrane</keyword>